<keyword evidence="2" id="KW-1185">Reference proteome</keyword>
<sequence length="63" mass="6684">MDSSSHALSRIDAALARIESALPKRLAERDLLATQHDALREEVSQALGDIDALIADASEGNGK</sequence>
<accession>A0ABQ1FAL1</accession>
<dbReference type="EMBL" id="BMID01000001">
    <property type="protein sequence ID" value="GGA04439.1"/>
    <property type="molecule type" value="Genomic_DNA"/>
</dbReference>
<protein>
    <recommendedName>
        <fullName evidence="3">DUF904 domain-containing protein</fullName>
    </recommendedName>
</protein>
<gene>
    <name evidence="1" type="ORF">GCM10010923_12190</name>
</gene>
<evidence type="ECO:0000313" key="1">
    <source>
        <dbReference type="EMBL" id="GGA04439.1"/>
    </source>
</evidence>
<proteinExistence type="predicted"/>
<organism evidence="1 2">
    <name type="scientific">Blastomonas marina</name>
    <dbReference type="NCBI Taxonomy" id="1867408"/>
    <lineage>
        <taxon>Bacteria</taxon>
        <taxon>Pseudomonadati</taxon>
        <taxon>Pseudomonadota</taxon>
        <taxon>Alphaproteobacteria</taxon>
        <taxon>Sphingomonadales</taxon>
        <taxon>Sphingomonadaceae</taxon>
        <taxon>Blastomonas</taxon>
    </lineage>
</organism>
<dbReference type="Proteomes" id="UP000603317">
    <property type="component" value="Unassembled WGS sequence"/>
</dbReference>
<dbReference type="RefSeq" id="WP_188641855.1">
    <property type="nucleotide sequence ID" value="NZ_BMID01000001.1"/>
</dbReference>
<comment type="caution">
    <text evidence="1">The sequence shown here is derived from an EMBL/GenBank/DDBJ whole genome shotgun (WGS) entry which is preliminary data.</text>
</comment>
<reference evidence="2" key="1">
    <citation type="journal article" date="2019" name="Int. J. Syst. Evol. Microbiol.">
        <title>The Global Catalogue of Microorganisms (GCM) 10K type strain sequencing project: providing services to taxonomists for standard genome sequencing and annotation.</title>
        <authorList>
            <consortium name="The Broad Institute Genomics Platform"/>
            <consortium name="The Broad Institute Genome Sequencing Center for Infectious Disease"/>
            <person name="Wu L."/>
            <person name="Ma J."/>
        </authorList>
    </citation>
    <scope>NUCLEOTIDE SEQUENCE [LARGE SCALE GENOMIC DNA]</scope>
    <source>
        <strain evidence="2">CGMCC 1.15297</strain>
    </source>
</reference>
<evidence type="ECO:0008006" key="3">
    <source>
        <dbReference type="Google" id="ProtNLM"/>
    </source>
</evidence>
<name>A0ABQ1FAL1_9SPHN</name>
<evidence type="ECO:0000313" key="2">
    <source>
        <dbReference type="Proteomes" id="UP000603317"/>
    </source>
</evidence>